<dbReference type="Gene3D" id="1.10.287.130">
    <property type="match status" value="1"/>
</dbReference>
<dbReference type="Gene3D" id="3.30.450.40">
    <property type="match status" value="1"/>
</dbReference>
<dbReference type="Proteomes" id="UP001497444">
    <property type="component" value="Chromosome 18"/>
</dbReference>
<dbReference type="Pfam" id="PF00072">
    <property type="entry name" value="Response_reg"/>
    <property type="match status" value="1"/>
</dbReference>
<evidence type="ECO:0000313" key="1">
    <source>
        <dbReference type="EMBL" id="CAK9266623.1"/>
    </source>
</evidence>
<dbReference type="InterPro" id="IPR003594">
    <property type="entry name" value="HATPase_dom"/>
</dbReference>
<dbReference type="SMART" id="SM00448">
    <property type="entry name" value="REC"/>
    <property type="match status" value="1"/>
</dbReference>
<dbReference type="Gene3D" id="3.40.50.2300">
    <property type="match status" value="1"/>
</dbReference>
<sequence length="901" mass="100475">MRRWSGCEKRKGDIFFRTHCTSLSAVPWKLKNRRTGRCKSLLVMRRQFFPEEEMLLLKGLMMSDPKQQLVDPSSRSMSKYCTEPCTSLVFEISNNCHNCLAAHPQIHNYVQMAHWQLASDVLIALAYFSIPIELLFFIFKAQVFPYKWIVAQFGAFIVLCGLTHLISLWTLGSTSTLAFATMTFFKVTTAFVSCATAITLSWVIPEVLSVKKREILLAIKTAELDKEVGVMKKKEETGSHVRMLTHEIRSTLNRDTILKTTLVELAHTLTLESCNVWMPSADGETMELTHSLEDNHNPVPISIPITDENLQKIFNTQGAMLVPMDSTLTKHSCHRDLGDCFQKDRVVAVRLPYMRTSYFKDNGVEIGSSNNQSAIVSSSYALLVLALQNDPGKRWHGHEIDLVTAVADQVAVALSHATVLEESMHARDQLMSQNRALETARMEAEEAVAARNDFLAIMNHEMRTPMHALIALASILLQTNLTADQKAMVETMGKSSSLLSSLINDILDFSRLESGGLSLDLRAFDLHSLLREVESIIQPLAINKQLAFTMSIPPELQINAFGDRNRIVQILLNVIGNAIKFTLEGEVKLSVYLGTTTDFQAAAGSAHTKCQSVPNTTLEYRYLHIDVQDTGIGIKPMDMPRLFNKFVQADSSTTRNFGGTGLGLAISKKFVQLMGGRICLESEGLGKGTTCKLYLCIGIYCEPKDIPVTPKRAVSPSTMKNIQVMVVDDNSVNRIVTRRLLDSIGCIPTVIDSGQKCLDILIEKGASAFQIILLDLCMPEMDGFAVAREIVEKWSKFERPIIAALTANSDSKTREQCFEVGMDYVLMKPINLSLLKTEMKKFLEMGKRNKCGGYDSNTQTMTNSSADTPNSIEFTLQLPPSLQQPQSQLYSNRDHKPSTPL</sequence>
<dbReference type="InterPro" id="IPR029016">
    <property type="entry name" value="GAF-like_dom_sf"/>
</dbReference>
<dbReference type="InterPro" id="IPR058544">
    <property type="entry name" value="ETR1_N"/>
</dbReference>
<dbReference type="SUPFAM" id="SSF52172">
    <property type="entry name" value="CheY-like"/>
    <property type="match status" value="1"/>
</dbReference>
<gene>
    <name evidence="1" type="ORF">CSSPJE1EN1_LOCUS12101</name>
</gene>
<dbReference type="CDD" id="cd16922">
    <property type="entry name" value="HATPase_EvgS-ArcB-TorS-like"/>
    <property type="match status" value="1"/>
</dbReference>
<reference evidence="1" key="1">
    <citation type="submission" date="2024-02" db="EMBL/GenBank/DDBJ databases">
        <authorList>
            <consortium name="ELIXIR-Norway"/>
            <consortium name="Elixir Norway"/>
        </authorList>
    </citation>
    <scope>NUCLEOTIDE SEQUENCE</scope>
</reference>
<dbReference type="Pfam" id="PF02518">
    <property type="entry name" value="HATPase_c"/>
    <property type="match status" value="1"/>
</dbReference>
<dbReference type="EMBL" id="OZ020113">
    <property type="protein sequence ID" value="CAK9266623.1"/>
    <property type="molecule type" value="Genomic_DNA"/>
</dbReference>
<dbReference type="SUPFAM" id="SSF47384">
    <property type="entry name" value="Homodimeric domain of signal transducing histidine kinase"/>
    <property type="match status" value="1"/>
</dbReference>
<dbReference type="InterPro" id="IPR003661">
    <property type="entry name" value="HisK_dim/P_dom"/>
</dbReference>
<name>A0ABP0WLP3_9BRYO</name>
<dbReference type="SMART" id="SM00387">
    <property type="entry name" value="HATPase_c"/>
    <property type="match status" value="1"/>
</dbReference>
<dbReference type="InterPro" id="IPR001789">
    <property type="entry name" value="Sig_transdc_resp-reg_receiver"/>
</dbReference>
<protein>
    <submittedName>
        <fullName evidence="1">Uncharacterized protein</fullName>
    </submittedName>
</protein>
<dbReference type="InterPro" id="IPR004358">
    <property type="entry name" value="Sig_transdc_His_kin-like_C"/>
</dbReference>
<dbReference type="PROSITE" id="PS50110">
    <property type="entry name" value="RESPONSE_REGULATORY"/>
    <property type="match status" value="1"/>
</dbReference>
<dbReference type="SUPFAM" id="SSF55874">
    <property type="entry name" value="ATPase domain of HSP90 chaperone/DNA topoisomerase II/histidine kinase"/>
    <property type="match status" value="1"/>
</dbReference>
<proteinExistence type="predicted"/>
<dbReference type="InterPro" id="IPR003018">
    <property type="entry name" value="GAF"/>
</dbReference>
<dbReference type="SMART" id="SM00065">
    <property type="entry name" value="GAF"/>
    <property type="match status" value="1"/>
</dbReference>
<dbReference type="PROSITE" id="PS50109">
    <property type="entry name" value="HIS_KIN"/>
    <property type="match status" value="1"/>
</dbReference>
<dbReference type="PRINTS" id="PR00344">
    <property type="entry name" value="BCTRLSENSOR"/>
</dbReference>
<dbReference type="Pfam" id="PF00512">
    <property type="entry name" value="HisKA"/>
    <property type="match status" value="1"/>
</dbReference>
<dbReference type="InterPro" id="IPR011006">
    <property type="entry name" value="CheY-like_superfamily"/>
</dbReference>
<dbReference type="InterPro" id="IPR036097">
    <property type="entry name" value="HisK_dim/P_sf"/>
</dbReference>
<keyword evidence="2" id="KW-1185">Reference proteome</keyword>
<organism evidence="1 2">
    <name type="scientific">Sphagnum jensenii</name>
    <dbReference type="NCBI Taxonomy" id="128206"/>
    <lineage>
        <taxon>Eukaryota</taxon>
        <taxon>Viridiplantae</taxon>
        <taxon>Streptophyta</taxon>
        <taxon>Embryophyta</taxon>
        <taxon>Bryophyta</taxon>
        <taxon>Sphagnophytina</taxon>
        <taxon>Sphagnopsida</taxon>
        <taxon>Sphagnales</taxon>
        <taxon>Sphagnaceae</taxon>
        <taxon>Sphagnum</taxon>
    </lineage>
</organism>
<dbReference type="PANTHER" id="PTHR24423:SF631">
    <property type="entry name" value="ETHYLENE RECEPTOR"/>
    <property type="match status" value="1"/>
</dbReference>
<dbReference type="CDD" id="cd00082">
    <property type="entry name" value="HisKA"/>
    <property type="match status" value="1"/>
</dbReference>
<accession>A0ABP0WLP3</accession>
<dbReference type="SMART" id="SM00388">
    <property type="entry name" value="HisKA"/>
    <property type="match status" value="1"/>
</dbReference>
<dbReference type="InterPro" id="IPR005467">
    <property type="entry name" value="His_kinase_dom"/>
</dbReference>
<dbReference type="Gene3D" id="3.30.565.10">
    <property type="entry name" value="Histidine kinase-like ATPase, C-terminal domain"/>
    <property type="match status" value="1"/>
</dbReference>
<dbReference type="Pfam" id="PF01590">
    <property type="entry name" value="GAF"/>
    <property type="match status" value="1"/>
</dbReference>
<dbReference type="InterPro" id="IPR036890">
    <property type="entry name" value="HATPase_C_sf"/>
</dbReference>
<evidence type="ECO:0000313" key="2">
    <source>
        <dbReference type="Proteomes" id="UP001497444"/>
    </source>
</evidence>
<dbReference type="Pfam" id="PF25487">
    <property type="entry name" value="ETR1_N"/>
    <property type="match status" value="1"/>
</dbReference>
<dbReference type="SUPFAM" id="SSF55781">
    <property type="entry name" value="GAF domain-like"/>
    <property type="match status" value="1"/>
</dbReference>
<dbReference type="PANTHER" id="PTHR24423">
    <property type="entry name" value="TWO-COMPONENT SENSOR HISTIDINE KINASE"/>
    <property type="match status" value="1"/>
</dbReference>